<reference evidence="8 9" key="1">
    <citation type="submission" date="2021-05" db="EMBL/GenBank/DDBJ databases">
        <title>Genome Assembly of Synthetic Allotetraploid Brassica napus Reveals Homoeologous Exchanges between Subgenomes.</title>
        <authorList>
            <person name="Davis J.T."/>
        </authorList>
    </citation>
    <scope>NUCLEOTIDE SEQUENCE [LARGE SCALE GENOMIC DNA]</scope>
    <source>
        <strain evidence="9">cv. Da-Ae</strain>
        <tissue evidence="8">Seedling</tissue>
    </source>
</reference>
<keyword evidence="9" id="KW-1185">Reference proteome</keyword>
<protein>
    <submittedName>
        <fullName evidence="8">Uncharacterized protein</fullName>
    </submittedName>
</protein>
<keyword evidence="4" id="KW-0862">Zinc</keyword>
<feature type="domain" description="Replication protein A 70 kDa DNA-binding subunit B/D first OB fold" evidence="6">
    <location>
        <begin position="874"/>
        <end position="935"/>
    </location>
</feature>
<evidence type="ECO:0000256" key="3">
    <source>
        <dbReference type="ARBA" id="ARBA00022771"/>
    </source>
</evidence>
<dbReference type="Proteomes" id="UP000824890">
    <property type="component" value="Unassembled WGS sequence"/>
</dbReference>
<dbReference type="Pfam" id="PF02721">
    <property type="entry name" value="DUF223"/>
    <property type="match status" value="3"/>
</dbReference>
<evidence type="ECO:0000259" key="6">
    <source>
        <dbReference type="Pfam" id="PF02721"/>
    </source>
</evidence>
<dbReference type="EMBL" id="JAGKQM010000003">
    <property type="protein sequence ID" value="KAH0936322.1"/>
    <property type="molecule type" value="Genomic_DNA"/>
</dbReference>
<keyword evidence="2" id="KW-0479">Metal-binding</keyword>
<dbReference type="InterPro" id="IPR047192">
    <property type="entry name" value="Euk_RPA1_DBD_C"/>
</dbReference>
<feature type="domain" description="Replication protein A 70 kDa DNA-binding subunit B/D first OB fold" evidence="6">
    <location>
        <begin position="1156"/>
        <end position="1233"/>
    </location>
</feature>
<keyword evidence="5" id="KW-0238">DNA-binding</keyword>
<dbReference type="CDD" id="cd04480">
    <property type="entry name" value="RPA1_DBD_A_like"/>
    <property type="match status" value="2"/>
</dbReference>
<evidence type="ECO:0000256" key="2">
    <source>
        <dbReference type="ARBA" id="ARBA00022723"/>
    </source>
</evidence>
<name>A0ABQ8E4K4_BRANA</name>
<sequence>MAPKFYRKLVILLGPEMATNFDKVMNLSPAKTTWKIKVKIIRLWRQYSAGDIDSIEMVLIDSNGDTIQATVNEVLVPIFEPFLEQDDLKILINFSLSQACGSYRLTKHPYKISFKPPLGFDFVTICHIMGQIVEVTHVEIVSPNGKDTEKISLLLKNEADVRLPLVVWGKVALDLSEAIQLLSDRTLICVMKFGKIKVWKDERSVCNAYNVSAVSLNPFIDEVEAFAKLLPKENISLAIVQSKPLSMVSMMSEEEDYFVKTPQKTISDILETRKVERCYVRCTIAAIDNDMGWYYISCKLDMLHNNVHPGGTYELDVRCMLYCTKCKMINPKLKLRYKLHLVVLDNTGHTKLLVLDKIALQLLHQPCFNPTTHIATEIMEPNVLRSALKNLVGKKYLFKIIIDTVNYQCEDDTFKVQKIITSPYMLNEFDVSSYPKGSSNTFYPDFSHRFEEQEGCVLVTESSSVDSPSNVKAPVKHEGSPIEKIEPAFYKISANNQSPSVTIKKAKTEKRREDSCVCEEGFDVIGQIVEVSPIDVVSVNGKDTNKMALELRNSADKRLQTVLWGSFATDVMEAIQMHERSISNAYNVSAVELTPPMAEVDSFLALLPKDELALAIVDPKPLSIVSDVSENDDFFKNPPRKTLSQLSETRQIAKCIVMCTVAAIDSDMGWYYLSCKVCAKKVLHVPNDTIDDEDDENSIMFSYYCPKCKVSNPKLLPRYKLHLIVVDSSGKSKFLLFDNLAVELIHKPCISLVGPNADELEEPADIPLALKNLVGKTYLFKVGIERENFLYNHDTYKVTKIITNDEIISEFDTKVYPKLPSLTYTGDNTILSDAPEGSLMLSAESSQEVERTDLTPAKRRGTSIVNLEEADDQNSGVKIHASVMKDLVTKFDPFLSQGSSKIFINFSVGHSYGSYRTTKHPYKISFLETTRVRSCESPIEVSGFDPATYRDILDGSLNSDYLVDVIGQIVKVSPIEVVTVNGKDTNKISLELRNSNISNAYNVSDVSLNPPMVEVDDFIAVLPKDELVLAIVDPKPLSAVCGVSQNDDFFVHTPRKTISQFSDARNVEKCIVMCTIESIDSDMGWYYLSWKVCAKKVLNVPNDFDEDGNDDDPTMFTYYCPNCKVSNPNLLPRYKLHLIVLDSTGSSKFVLFDNLIVRTWKASIGSNRPRTCLVIGDEHGVTIQGSLNYALSLPREIELKEDDWVEILNFDIRYVFELHRTTKHKYTIKFNESSLFRKIQPVNASNFLCCANFRGIKRGLYHPMYCVDLCGALVRVGDLIATKLAQPANIYNSIMYSLEFSLINLGYIHIQYVAYGSLAHRLNAFWRANIADVVVTFLRLWKIEWGEGGFNYVTNMEGGSDILFDSDIPEIQFFKSQIPNIDFKSLETILCI</sequence>
<dbReference type="InterPro" id="IPR013955">
    <property type="entry name" value="Rep_factor-A_C"/>
</dbReference>
<organism evidence="8 9">
    <name type="scientific">Brassica napus</name>
    <name type="common">Rape</name>
    <dbReference type="NCBI Taxonomy" id="3708"/>
    <lineage>
        <taxon>Eukaryota</taxon>
        <taxon>Viridiplantae</taxon>
        <taxon>Streptophyta</taxon>
        <taxon>Embryophyta</taxon>
        <taxon>Tracheophyta</taxon>
        <taxon>Spermatophyta</taxon>
        <taxon>Magnoliopsida</taxon>
        <taxon>eudicotyledons</taxon>
        <taxon>Gunneridae</taxon>
        <taxon>Pentapetalae</taxon>
        <taxon>rosids</taxon>
        <taxon>malvids</taxon>
        <taxon>Brassicales</taxon>
        <taxon>Brassicaceae</taxon>
        <taxon>Brassiceae</taxon>
        <taxon>Brassica</taxon>
    </lineage>
</organism>
<comment type="caution">
    <text evidence="8">The sequence shown here is derived from an EMBL/GenBank/DDBJ whole genome shotgun (WGS) entry which is preliminary data.</text>
</comment>
<feature type="domain" description="Replication protein A 70 kDa DNA-binding subunit B/D first OB fold" evidence="6">
    <location>
        <begin position="20"/>
        <end position="114"/>
    </location>
</feature>
<dbReference type="PANTHER" id="PTHR47165">
    <property type="entry name" value="OS03G0429900 PROTEIN"/>
    <property type="match status" value="1"/>
</dbReference>
<dbReference type="CDD" id="cd04476">
    <property type="entry name" value="RPA1_DBD_C"/>
    <property type="match status" value="3"/>
</dbReference>
<dbReference type="Pfam" id="PF08646">
    <property type="entry name" value="Rep_fac-A_C"/>
    <property type="match status" value="1"/>
</dbReference>
<dbReference type="PANTHER" id="PTHR47165:SF4">
    <property type="entry name" value="OS03G0429900 PROTEIN"/>
    <property type="match status" value="1"/>
</dbReference>
<dbReference type="SUPFAM" id="SSF50249">
    <property type="entry name" value="Nucleic acid-binding proteins"/>
    <property type="match status" value="6"/>
</dbReference>
<feature type="domain" description="Replication factor A C-terminal" evidence="7">
    <location>
        <begin position="657"/>
        <end position="790"/>
    </location>
</feature>
<dbReference type="InterPro" id="IPR012340">
    <property type="entry name" value="NA-bd_OB-fold"/>
</dbReference>
<comment type="similarity">
    <text evidence="1">Belongs to the replication factor A protein 1 family.</text>
</comment>
<dbReference type="InterPro" id="IPR003871">
    <property type="entry name" value="RFA1B/D_OB_1st"/>
</dbReference>
<evidence type="ECO:0000256" key="5">
    <source>
        <dbReference type="ARBA" id="ARBA00023125"/>
    </source>
</evidence>
<accession>A0ABQ8E4K4</accession>
<dbReference type="Gene3D" id="2.40.50.140">
    <property type="entry name" value="Nucleic acid-binding proteins"/>
    <property type="match status" value="7"/>
</dbReference>
<evidence type="ECO:0000259" key="7">
    <source>
        <dbReference type="Pfam" id="PF08646"/>
    </source>
</evidence>
<evidence type="ECO:0000313" key="9">
    <source>
        <dbReference type="Proteomes" id="UP000824890"/>
    </source>
</evidence>
<dbReference type="CDD" id="cd04481">
    <property type="entry name" value="RPA1_DBD_B_like"/>
    <property type="match status" value="3"/>
</dbReference>
<evidence type="ECO:0000256" key="4">
    <source>
        <dbReference type="ARBA" id="ARBA00022833"/>
    </source>
</evidence>
<keyword evidence="3" id="KW-0863">Zinc-finger</keyword>
<gene>
    <name evidence="8" type="ORF">HID58_013439</name>
</gene>
<evidence type="ECO:0000256" key="1">
    <source>
        <dbReference type="ARBA" id="ARBA00005690"/>
    </source>
</evidence>
<proteinExistence type="inferred from homology"/>
<evidence type="ECO:0000313" key="8">
    <source>
        <dbReference type="EMBL" id="KAH0936322.1"/>
    </source>
</evidence>